<organism evidence="2 3">
    <name type="scientific">Steinernema glaseri</name>
    <dbReference type="NCBI Taxonomy" id="37863"/>
    <lineage>
        <taxon>Eukaryota</taxon>
        <taxon>Metazoa</taxon>
        <taxon>Ecdysozoa</taxon>
        <taxon>Nematoda</taxon>
        <taxon>Chromadorea</taxon>
        <taxon>Rhabditida</taxon>
        <taxon>Tylenchina</taxon>
        <taxon>Panagrolaimomorpha</taxon>
        <taxon>Strongyloidoidea</taxon>
        <taxon>Steinernematidae</taxon>
        <taxon>Steinernema</taxon>
    </lineage>
</organism>
<accession>A0A1I7YHY5</accession>
<feature type="compositionally biased region" description="Basic and acidic residues" evidence="1">
    <location>
        <begin position="226"/>
        <end position="238"/>
    </location>
</feature>
<dbReference type="WBParaSite" id="L893_g16603.t1">
    <property type="protein sequence ID" value="L893_g16603.t1"/>
    <property type="gene ID" value="L893_g16603"/>
</dbReference>
<evidence type="ECO:0000313" key="3">
    <source>
        <dbReference type="WBParaSite" id="L893_g16603.t1"/>
    </source>
</evidence>
<feature type="region of interest" description="Disordered" evidence="1">
    <location>
        <begin position="217"/>
        <end position="259"/>
    </location>
</feature>
<dbReference type="AlphaFoldDB" id="A0A1I7YHY5"/>
<evidence type="ECO:0000256" key="1">
    <source>
        <dbReference type="SAM" id="MobiDB-lite"/>
    </source>
</evidence>
<keyword evidence="2" id="KW-1185">Reference proteome</keyword>
<dbReference type="Proteomes" id="UP000095287">
    <property type="component" value="Unplaced"/>
</dbReference>
<name>A0A1I7YHY5_9BILA</name>
<reference evidence="3" key="1">
    <citation type="submission" date="2016-11" db="UniProtKB">
        <authorList>
            <consortium name="WormBaseParasite"/>
        </authorList>
    </citation>
    <scope>IDENTIFICATION</scope>
</reference>
<sequence length="259" mass="29057">MVTVTVINLIHPYNIGPSLVNAYGMRRRRQRARMGPFRGTSPDAKVGQVGVRRSLRVLKVLKRKDSLGQLGPELARTIERRSCEHRIFTRPDLRFKFQGPKTSSLALEGEVTMQLRSHAVDEPQMMDSSNASPVHKQRDNRLREGWNARPKAAAKSGVLRRGVAYWANKRVESRAMGSDWKKADVSGPGEGLVEDKCTDDNEVMHLSAKRVRSLFVDRKKTKAGPKKKDATKKDDHICKARPSKLPKVQSDAVNNGLSQ</sequence>
<protein>
    <submittedName>
        <fullName evidence="3">Uncharacterized protein</fullName>
    </submittedName>
</protein>
<proteinExistence type="predicted"/>
<evidence type="ECO:0000313" key="2">
    <source>
        <dbReference type="Proteomes" id="UP000095287"/>
    </source>
</evidence>